<dbReference type="EMBL" id="JAGINP010000022">
    <property type="protein sequence ID" value="MBP2295426.1"/>
    <property type="molecule type" value="Genomic_DNA"/>
</dbReference>
<dbReference type="RefSeq" id="WP_209769931.1">
    <property type="nucleotide sequence ID" value="NZ_JAGINP010000022.1"/>
</dbReference>
<evidence type="ECO:0008006" key="3">
    <source>
        <dbReference type="Google" id="ProtNLM"/>
    </source>
</evidence>
<accession>A0ABS4SS89</accession>
<reference evidence="1 2" key="1">
    <citation type="submission" date="2021-03" db="EMBL/GenBank/DDBJ databases">
        <title>Genomic Encyclopedia of Type Strains, Phase III (KMG-III): the genomes of soil and plant-associated and newly described type strains.</title>
        <authorList>
            <person name="Whitman W."/>
        </authorList>
    </citation>
    <scope>NUCLEOTIDE SEQUENCE [LARGE SCALE GENOMIC DNA]</scope>
    <source>
        <strain evidence="1 2">IMMIB AFH-6</strain>
    </source>
</reference>
<keyword evidence="2" id="KW-1185">Reference proteome</keyword>
<name>A0ABS4SS89_9PROT</name>
<organism evidence="1 2">
    <name type="scientific">Azospirillum rugosum</name>
    <dbReference type="NCBI Taxonomy" id="416170"/>
    <lineage>
        <taxon>Bacteria</taxon>
        <taxon>Pseudomonadati</taxon>
        <taxon>Pseudomonadota</taxon>
        <taxon>Alphaproteobacteria</taxon>
        <taxon>Rhodospirillales</taxon>
        <taxon>Azospirillaceae</taxon>
        <taxon>Azospirillum</taxon>
    </lineage>
</organism>
<dbReference type="Gene3D" id="3.40.470.10">
    <property type="entry name" value="Uracil-DNA glycosylase-like domain"/>
    <property type="match status" value="1"/>
</dbReference>
<dbReference type="SUPFAM" id="SSF52141">
    <property type="entry name" value="Uracil-DNA glycosylase-like"/>
    <property type="match status" value="1"/>
</dbReference>
<sequence length="230" mass="24758">MDSLDRFLDTLRRRAVGPGVFRPWTDWTAGVDIGRDAPDIRLANLRAYLAARVGRADLVLIAEAVGYQGARFSGVPMTCERTLLGAKRQVPHEAVFAGPKRRTSADAIARSAAERTGGFCEPTATIVWTTLLGLGRPADRFALWNSFAFHPHRPGEPLTNRTPTDREVAEQADLLDAFLALFPGARVVAVGETARRRLAEHGTSVPAVRHPANGGATAFREGVARIVGGG</sequence>
<dbReference type="InterPro" id="IPR036895">
    <property type="entry name" value="Uracil-DNA_glycosylase-like_sf"/>
</dbReference>
<comment type="caution">
    <text evidence="1">The sequence shown here is derived from an EMBL/GenBank/DDBJ whole genome shotgun (WGS) entry which is preliminary data.</text>
</comment>
<dbReference type="Proteomes" id="UP000781958">
    <property type="component" value="Unassembled WGS sequence"/>
</dbReference>
<dbReference type="CDD" id="cd10035">
    <property type="entry name" value="UDG_like"/>
    <property type="match status" value="1"/>
</dbReference>
<evidence type="ECO:0000313" key="2">
    <source>
        <dbReference type="Proteomes" id="UP000781958"/>
    </source>
</evidence>
<evidence type="ECO:0000313" key="1">
    <source>
        <dbReference type="EMBL" id="MBP2295426.1"/>
    </source>
</evidence>
<gene>
    <name evidence="1" type="ORF">J2851_005236</name>
</gene>
<proteinExistence type="predicted"/>
<protein>
    <recommendedName>
        <fullName evidence="3">Uracil DNA glycosylase superfamily protein</fullName>
    </recommendedName>
</protein>